<dbReference type="InterPro" id="IPR055686">
    <property type="entry name" value="DUF7262"/>
</dbReference>
<accession>A0A482T9V6</accession>
<organism evidence="2 3">
    <name type="scientific">Halogeometricum borinquense</name>
    <dbReference type="NCBI Taxonomy" id="60847"/>
    <lineage>
        <taxon>Archaea</taxon>
        <taxon>Methanobacteriati</taxon>
        <taxon>Methanobacteriota</taxon>
        <taxon>Stenosarchaea group</taxon>
        <taxon>Halobacteria</taxon>
        <taxon>Halobacteriales</taxon>
        <taxon>Haloferacaceae</taxon>
        <taxon>Halogeometricum</taxon>
    </lineage>
</organism>
<evidence type="ECO:0000256" key="1">
    <source>
        <dbReference type="SAM" id="Phobius"/>
    </source>
</evidence>
<name>A0A482T9V6_9EURY</name>
<evidence type="ECO:0000313" key="3">
    <source>
        <dbReference type="Proteomes" id="UP000294028"/>
    </source>
</evidence>
<dbReference type="Pfam" id="PF23923">
    <property type="entry name" value="DUF7262"/>
    <property type="match status" value="1"/>
</dbReference>
<keyword evidence="1" id="KW-0812">Transmembrane</keyword>
<evidence type="ECO:0000313" key="2">
    <source>
        <dbReference type="EMBL" id="RYJ12956.1"/>
    </source>
</evidence>
<reference evidence="2 3" key="1">
    <citation type="submission" date="2018-12" db="EMBL/GenBank/DDBJ databases">
        <title>Genome analysis provides insights into bioremediation potentialities of Halogeometricum borinquense strain N11.</title>
        <authorList>
            <person name="Najjari A."/>
            <person name="Youssef N."/>
            <person name="Fhoula I."/>
            <person name="Ben Dhia O."/>
            <person name="Mahjoubi M."/>
            <person name="Ouzari H.I."/>
            <person name="Cherif A."/>
        </authorList>
    </citation>
    <scope>NUCLEOTIDE SEQUENCE [LARGE SCALE GENOMIC DNA]</scope>
    <source>
        <strain evidence="2 3">N11</strain>
    </source>
</reference>
<dbReference type="OMA" id="AMCHSSS"/>
<dbReference type="EMBL" id="RZHH01000002">
    <property type="protein sequence ID" value="RYJ12956.1"/>
    <property type="molecule type" value="Genomic_DNA"/>
</dbReference>
<keyword evidence="1" id="KW-1133">Transmembrane helix</keyword>
<sequence length="135" mass="14275">MHSDRAQLATPLIEVTVGIFLILAVALGFALLPVETEETATLDRTASDALSVLAAEPPEGTGPNRIAAACRSESAFETEADELDSRLRAILPDPLSYRLATPQGHVGQPRPSGIPAGTASFTTDGCTVTLWVWYV</sequence>
<dbReference type="GeneID" id="9994406"/>
<feature type="transmembrane region" description="Helical" evidence="1">
    <location>
        <begin position="12"/>
        <end position="32"/>
    </location>
</feature>
<dbReference type="Proteomes" id="UP000294028">
    <property type="component" value="Unassembled WGS sequence"/>
</dbReference>
<dbReference type="AlphaFoldDB" id="A0A482T9V6"/>
<dbReference type="RefSeq" id="WP_006056399.1">
    <property type="nucleotide sequence ID" value="NZ_RZHH01000002.1"/>
</dbReference>
<proteinExistence type="predicted"/>
<keyword evidence="1" id="KW-0472">Membrane</keyword>
<comment type="caution">
    <text evidence="2">The sequence shown here is derived from an EMBL/GenBank/DDBJ whole genome shotgun (WGS) entry which is preliminary data.</text>
</comment>
<gene>
    <name evidence="2" type="ORF">ELS19_02545</name>
</gene>
<protein>
    <submittedName>
        <fullName evidence="2">Uncharacterized protein</fullName>
    </submittedName>
</protein>